<dbReference type="WBParaSite" id="ALUE_0001802701-mRNA-1">
    <property type="protein sequence ID" value="ALUE_0001802701-mRNA-1"/>
    <property type="gene ID" value="ALUE_0001802701"/>
</dbReference>
<reference evidence="4" key="1">
    <citation type="submission" date="2023-03" db="UniProtKB">
        <authorList>
            <consortium name="WormBaseParasite"/>
        </authorList>
    </citation>
    <scope>IDENTIFICATION</scope>
</reference>
<evidence type="ECO:0000256" key="1">
    <source>
        <dbReference type="SAM" id="MobiDB-lite"/>
    </source>
</evidence>
<dbReference type="Pfam" id="PF01871">
    <property type="entry name" value="AMMECR1"/>
    <property type="match status" value="2"/>
</dbReference>
<dbReference type="Gene3D" id="3.30.700.20">
    <property type="entry name" value="Hypothetical protein ph0010, domain 1"/>
    <property type="match status" value="2"/>
</dbReference>
<dbReference type="InterPro" id="IPR023473">
    <property type="entry name" value="AMMECR1"/>
</dbReference>
<organism evidence="3 4">
    <name type="scientific">Ascaris lumbricoides</name>
    <name type="common">Giant roundworm</name>
    <dbReference type="NCBI Taxonomy" id="6252"/>
    <lineage>
        <taxon>Eukaryota</taxon>
        <taxon>Metazoa</taxon>
        <taxon>Ecdysozoa</taxon>
        <taxon>Nematoda</taxon>
        <taxon>Chromadorea</taxon>
        <taxon>Rhabditida</taxon>
        <taxon>Spirurina</taxon>
        <taxon>Ascaridomorpha</taxon>
        <taxon>Ascaridoidea</taxon>
        <taxon>Ascarididae</taxon>
        <taxon>Ascaris</taxon>
    </lineage>
</organism>
<evidence type="ECO:0000313" key="3">
    <source>
        <dbReference type="Proteomes" id="UP000036681"/>
    </source>
</evidence>
<accession>A0A9J2Q7W7</accession>
<dbReference type="InterPro" id="IPR036071">
    <property type="entry name" value="AMMECR1_dom_sf"/>
</dbReference>
<proteinExistence type="predicted"/>
<evidence type="ECO:0000313" key="4">
    <source>
        <dbReference type="WBParaSite" id="ALUE_0001802701-mRNA-1"/>
    </source>
</evidence>
<dbReference type="AlphaFoldDB" id="A0A9J2Q7W7"/>
<keyword evidence="3" id="KW-1185">Reference proteome</keyword>
<protein>
    <submittedName>
        <fullName evidence="4">AMMECR1 domain-containing protein</fullName>
    </submittedName>
</protein>
<dbReference type="Proteomes" id="UP000036681">
    <property type="component" value="Unplaced"/>
</dbReference>
<dbReference type="NCBIfam" id="TIGR00296">
    <property type="entry name" value="TIGR00296 family protein"/>
    <property type="match status" value="1"/>
</dbReference>
<dbReference type="SUPFAM" id="SSF143447">
    <property type="entry name" value="AMMECR1-like"/>
    <property type="match status" value="2"/>
</dbReference>
<feature type="domain" description="AMMECR1" evidence="2">
    <location>
        <begin position="61"/>
        <end position="292"/>
    </location>
</feature>
<dbReference type="PANTHER" id="PTHR13016:SF0">
    <property type="entry name" value="AMME SYNDROME CANDIDATE GENE 1 PROTEIN"/>
    <property type="match status" value="1"/>
</dbReference>
<dbReference type="InterPro" id="IPR002733">
    <property type="entry name" value="AMMECR1_domain"/>
</dbReference>
<feature type="region of interest" description="Disordered" evidence="1">
    <location>
        <begin position="1"/>
        <end position="20"/>
    </location>
</feature>
<dbReference type="PANTHER" id="PTHR13016">
    <property type="entry name" value="AMMECR1 HOMOLOG"/>
    <property type="match status" value="1"/>
</dbReference>
<dbReference type="InterPro" id="IPR027485">
    <property type="entry name" value="AMMECR1_N"/>
</dbReference>
<evidence type="ECO:0000259" key="2">
    <source>
        <dbReference type="PROSITE" id="PS51112"/>
    </source>
</evidence>
<dbReference type="PROSITE" id="PS51112">
    <property type="entry name" value="AMMECR1"/>
    <property type="match status" value="1"/>
</dbReference>
<name>A0A9J2Q7W7_ASCLU</name>
<sequence length="316" mass="36013">MSLSSGNSSTSSMSSTTSSSSGNNALNLWPGNAFLKVCQKVLACEHPKRKRSHIVSELELPLQPGHVASMHMTAYCFDVIYAALRNLQAPKVPPFIPNDKYPLFVTWKKGYDRRLRGCIGTFSNLVLHKGLHEYAIISPLFVTWKKGYDRRLRGCIGTFSNLVLHKGLHEYAIISAFKDSRFDPITLHEVEHLHCAVSILVNFEKARDYRDWVVGIHGIRIEFQDNHHYRDAVYLPEVASEQGWDHAETLDNLMRKGGFRGHISEDMRLKVNVVRFQSDKVHMSYQEYVAYKANYGETVLNESCAARRGLFHSCRP</sequence>